<evidence type="ECO:0000256" key="7">
    <source>
        <dbReference type="SAM" id="MobiDB-lite"/>
    </source>
</evidence>
<keyword evidence="1 6" id="KW-0547">Nucleotide-binding</keyword>
<dbReference type="SMART" id="SM00242">
    <property type="entry name" value="MYSc"/>
    <property type="match status" value="1"/>
</dbReference>
<organism evidence="9">
    <name type="scientific">Aureoumbra lagunensis</name>
    <dbReference type="NCBI Taxonomy" id="44058"/>
    <lineage>
        <taxon>Eukaryota</taxon>
        <taxon>Sar</taxon>
        <taxon>Stramenopiles</taxon>
        <taxon>Ochrophyta</taxon>
        <taxon>Pelagophyceae</taxon>
        <taxon>Pelagomonadales</taxon>
        <taxon>Aureoumbra</taxon>
    </lineage>
</organism>
<dbReference type="InterPro" id="IPR036961">
    <property type="entry name" value="Kinesin_motor_dom_sf"/>
</dbReference>
<dbReference type="PANTHER" id="PTHR13140:SF706">
    <property type="entry name" value="DILUTE CLASS UNCONVENTIONAL MYOSIN, ISOFORM C"/>
    <property type="match status" value="1"/>
</dbReference>
<dbReference type="InterPro" id="IPR001609">
    <property type="entry name" value="Myosin_head_motor_dom-like"/>
</dbReference>
<dbReference type="PANTHER" id="PTHR13140">
    <property type="entry name" value="MYOSIN"/>
    <property type="match status" value="1"/>
</dbReference>
<sequence>MHGVTDKLATDLWESDNSWIGSNILVALNLGAEFNAEEAEEYRIEVLRQSNERPHLYTLAARCYYQALSNDKVQSIILNGESGAGKSEAAKLMLKFFDNGKHNKQSILPLLQAYGNAKVKTNPNSSRFGLWVQLDFSKGAKNFLIENCLVQTFLLEKCRIISRPQGESNFHIVCQMQDASRAIDRICKHWKTLHEAMQNLHFTTKEQAILLDIINALLYLIDVEFAQDEEQLLYTDDSISVESCRITNSAGTLRLAASLLGLKHDEDYKLLANLLTKHKSASLAQGMRDGLVKFLYSELFDWLVQHMNHSFSNENNNDSIKSQIGILDIFGFDRRATLEQLCINYANERILQFFMHNTFSQDLQAQEEIPYVPMPFQDNSSCISLFENNSVSLFSILDDECLRGLAPRDHKYHNKICQVFAPSSSEKHSDYFVVKNMKNVRYGFGIKHFAGVVEYDARGFVQTNRDNTFSTSMPLVSLFQSRCKLEIVKNFFSKHHRKENITMCTQFTSQIDVLLQQILKPTQPHFLFCIKSNKVLDQMRSFRLIEAIELQRAGYSLHVSLSSFARRYALIVPIALRDLRRQRYCRKDNTLRTICKNILADPRVQEILHEEIGIAECCIVGKTRVFFKDLSTRHVLECLRIEAASILLTKAQARFRGSKIRNARSGTLLARARARYLAHRFAWARLFLQRWSRGALTRKLLVRYRTAYEELLKLHKTDMDDQVLESLLDDILIPLFGTERDGGRSPKKRANLLLANSRCTIGLPEQVRFKINQAIQDLRSVRSRRVLLESVTHVSDAMEFKSLLSNISALGLEDTPQVKWAQARFGKFIDRFDLLDDFKFFLQDPVAGAHKMNNLFTEADHLGLSSDDIVQQAREECQRLGGLSILDARAALRSAVENVNANQITTCLIKLCSESENFSTQEIESWPEVRAAHAMQRMLEFESIASNPNQQRFVLTDNLIQLCARIEAASNDSNSQRIAEAALRHATSSELVFDQVSRAYKWRVLFCEWLYDTTFDNDRTNTFCGMCINEARQAYHTSGLIGPISSIKTASHSSSFLESPEQERLYSRSRPNTPSKSEYAAGFS</sequence>
<dbReference type="GO" id="GO:0016020">
    <property type="term" value="C:membrane"/>
    <property type="evidence" value="ECO:0007669"/>
    <property type="project" value="TreeGrafter"/>
</dbReference>
<evidence type="ECO:0000256" key="5">
    <source>
        <dbReference type="ARBA" id="ARBA00023203"/>
    </source>
</evidence>
<keyword evidence="4 6" id="KW-0505">Motor protein</keyword>
<dbReference type="GO" id="GO:0005524">
    <property type="term" value="F:ATP binding"/>
    <property type="evidence" value="ECO:0007669"/>
    <property type="project" value="UniProtKB-UniRule"/>
</dbReference>
<dbReference type="Gene3D" id="3.40.850.10">
    <property type="entry name" value="Kinesin motor domain"/>
    <property type="match status" value="2"/>
</dbReference>
<dbReference type="Pfam" id="PF00063">
    <property type="entry name" value="Myosin_head"/>
    <property type="match status" value="2"/>
</dbReference>
<dbReference type="GO" id="GO:0051015">
    <property type="term" value="F:actin filament binding"/>
    <property type="evidence" value="ECO:0007669"/>
    <property type="project" value="TreeGrafter"/>
</dbReference>
<keyword evidence="2 6" id="KW-0067">ATP-binding</keyword>
<keyword evidence="5 6" id="KW-0009">Actin-binding</keyword>
<dbReference type="GO" id="GO:0005737">
    <property type="term" value="C:cytoplasm"/>
    <property type="evidence" value="ECO:0007669"/>
    <property type="project" value="TreeGrafter"/>
</dbReference>
<accession>A0A7S3NPG0</accession>
<name>A0A7S3NPG0_9STRA</name>
<dbReference type="CDD" id="cd00124">
    <property type="entry name" value="MYSc"/>
    <property type="match status" value="1"/>
</dbReference>
<feature type="domain" description="Myosin motor" evidence="8">
    <location>
        <begin position="1"/>
        <end position="641"/>
    </location>
</feature>
<evidence type="ECO:0000259" key="8">
    <source>
        <dbReference type="PROSITE" id="PS51456"/>
    </source>
</evidence>
<dbReference type="SUPFAM" id="SSF52540">
    <property type="entry name" value="P-loop containing nucleoside triphosphate hydrolases"/>
    <property type="match status" value="1"/>
</dbReference>
<feature type="region of interest" description="Disordered" evidence="7">
    <location>
        <begin position="1052"/>
        <end position="1084"/>
    </location>
</feature>
<dbReference type="GO" id="GO:0016459">
    <property type="term" value="C:myosin complex"/>
    <property type="evidence" value="ECO:0007669"/>
    <property type="project" value="UniProtKB-KW"/>
</dbReference>
<dbReference type="PRINTS" id="PR00193">
    <property type="entry name" value="MYOSINHEAVY"/>
</dbReference>
<feature type="region of interest" description="Actin-binding" evidence="6">
    <location>
        <begin position="511"/>
        <end position="533"/>
    </location>
</feature>
<evidence type="ECO:0000256" key="3">
    <source>
        <dbReference type="ARBA" id="ARBA00023123"/>
    </source>
</evidence>
<dbReference type="EMBL" id="HBIJ01022037">
    <property type="protein sequence ID" value="CAE0373538.1"/>
    <property type="molecule type" value="Transcribed_RNA"/>
</dbReference>
<evidence type="ECO:0000256" key="2">
    <source>
        <dbReference type="ARBA" id="ARBA00022840"/>
    </source>
</evidence>
<protein>
    <recommendedName>
        <fullName evidence="8">Myosin motor domain-containing protein</fullName>
    </recommendedName>
</protein>
<gene>
    <name evidence="9" type="ORF">ALAG00032_LOCUS14339</name>
</gene>
<feature type="binding site" evidence="6">
    <location>
        <begin position="80"/>
        <end position="87"/>
    </location>
    <ligand>
        <name>ATP</name>
        <dbReference type="ChEBI" id="CHEBI:30616"/>
    </ligand>
</feature>
<dbReference type="InterPro" id="IPR027417">
    <property type="entry name" value="P-loop_NTPase"/>
</dbReference>
<dbReference type="Gene3D" id="1.20.120.720">
    <property type="entry name" value="Myosin VI head, motor domain, U50 subdomain"/>
    <property type="match status" value="1"/>
</dbReference>
<evidence type="ECO:0000256" key="6">
    <source>
        <dbReference type="PROSITE-ProRule" id="PRU00782"/>
    </source>
</evidence>
<proteinExistence type="inferred from homology"/>
<dbReference type="GO" id="GO:0007015">
    <property type="term" value="P:actin filament organization"/>
    <property type="evidence" value="ECO:0007669"/>
    <property type="project" value="TreeGrafter"/>
</dbReference>
<evidence type="ECO:0000313" key="9">
    <source>
        <dbReference type="EMBL" id="CAE0373538.1"/>
    </source>
</evidence>
<comment type="similarity">
    <text evidence="6">Belongs to the TRAFAC class myosin-kinesin ATPase superfamily. Myosin family.</text>
</comment>
<dbReference type="Gene3D" id="1.20.58.530">
    <property type="match status" value="1"/>
</dbReference>
<dbReference type="PROSITE" id="PS51456">
    <property type="entry name" value="MYOSIN_MOTOR"/>
    <property type="match status" value="1"/>
</dbReference>
<dbReference type="Gene3D" id="1.20.5.4820">
    <property type="match status" value="1"/>
</dbReference>
<evidence type="ECO:0000256" key="1">
    <source>
        <dbReference type="ARBA" id="ARBA00022741"/>
    </source>
</evidence>
<dbReference type="GO" id="GO:0000146">
    <property type="term" value="F:microfilament motor activity"/>
    <property type="evidence" value="ECO:0007669"/>
    <property type="project" value="TreeGrafter"/>
</dbReference>
<dbReference type="AlphaFoldDB" id="A0A7S3NPG0"/>
<keyword evidence="3 6" id="KW-0518">Myosin</keyword>
<evidence type="ECO:0000256" key="4">
    <source>
        <dbReference type="ARBA" id="ARBA00023175"/>
    </source>
</evidence>
<reference evidence="9" key="1">
    <citation type="submission" date="2021-01" db="EMBL/GenBank/DDBJ databases">
        <authorList>
            <person name="Corre E."/>
            <person name="Pelletier E."/>
            <person name="Niang G."/>
            <person name="Scheremetjew M."/>
            <person name="Finn R."/>
            <person name="Kale V."/>
            <person name="Holt S."/>
            <person name="Cochrane G."/>
            <person name="Meng A."/>
            <person name="Brown T."/>
            <person name="Cohen L."/>
        </authorList>
    </citation>
    <scope>NUCLEOTIDE SEQUENCE</scope>
    <source>
        <strain evidence="9">CCMP1510</strain>
    </source>
</reference>
<dbReference type="Gene3D" id="1.10.10.820">
    <property type="match status" value="2"/>
</dbReference>